<gene>
    <name evidence="1" type="ORF">SI8410_06009083</name>
</gene>
<dbReference type="AlphaFoldDB" id="A0A7I8KMV6"/>
<dbReference type="EMBL" id="LR746269">
    <property type="protein sequence ID" value="CAA7398418.1"/>
    <property type="molecule type" value="Genomic_DNA"/>
</dbReference>
<sequence length="263" mass="28526">MPSASIPRSGFPDLRPVPTPLWDLRTMFIGQPTQVRYAGGRQPFIADDEVGDGEVEGVSGVYDAQTRPLHPAGRPGSRAGVPKLGVEERAEGEVAVPRQPPRRVDQLVGLGVASTLRQIRGGQDPASLNGGPGVLIRVRPALGGDHVFLARQRQSGVEVAGLENHGSVAEDEVHRAVDVALAVELAEGVGVEGILVPLKAAPVERRLVRPVTDRHRLMLGRPRRVPEGDVYGHEPLAKHRCQDFRMFYIAHKSKQEPTTDFVF</sequence>
<dbReference type="Proteomes" id="UP000663760">
    <property type="component" value="Chromosome 6"/>
</dbReference>
<evidence type="ECO:0000313" key="1">
    <source>
        <dbReference type="EMBL" id="CAA7398418.1"/>
    </source>
</evidence>
<organism evidence="1 2">
    <name type="scientific">Spirodela intermedia</name>
    <name type="common">Intermediate duckweed</name>
    <dbReference type="NCBI Taxonomy" id="51605"/>
    <lineage>
        <taxon>Eukaryota</taxon>
        <taxon>Viridiplantae</taxon>
        <taxon>Streptophyta</taxon>
        <taxon>Embryophyta</taxon>
        <taxon>Tracheophyta</taxon>
        <taxon>Spermatophyta</taxon>
        <taxon>Magnoliopsida</taxon>
        <taxon>Liliopsida</taxon>
        <taxon>Araceae</taxon>
        <taxon>Lemnoideae</taxon>
        <taxon>Spirodela</taxon>
    </lineage>
</organism>
<protein>
    <submittedName>
        <fullName evidence="1">Uncharacterized protein</fullName>
    </submittedName>
</protein>
<evidence type="ECO:0000313" key="2">
    <source>
        <dbReference type="Proteomes" id="UP000663760"/>
    </source>
</evidence>
<keyword evidence="2" id="KW-1185">Reference proteome</keyword>
<proteinExistence type="predicted"/>
<reference evidence="1" key="1">
    <citation type="submission" date="2020-02" db="EMBL/GenBank/DDBJ databases">
        <authorList>
            <person name="Scholz U."/>
            <person name="Mascher M."/>
            <person name="Fiebig A."/>
        </authorList>
    </citation>
    <scope>NUCLEOTIDE SEQUENCE</scope>
</reference>
<dbReference type="OrthoDB" id="1686901at2759"/>
<name>A0A7I8KMV6_SPIIN</name>
<accession>A0A7I8KMV6</accession>